<dbReference type="AlphaFoldDB" id="A0A7J3SM15"/>
<evidence type="ECO:0000259" key="2">
    <source>
        <dbReference type="Pfam" id="PF00535"/>
    </source>
</evidence>
<dbReference type="InterPro" id="IPR029044">
    <property type="entry name" value="Nucleotide-diphossugar_trans"/>
</dbReference>
<comment type="caution">
    <text evidence="3">The sequence shown here is derived from an EMBL/GenBank/DDBJ whole genome shotgun (WGS) entry which is preliminary data.</text>
</comment>
<dbReference type="InterPro" id="IPR001173">
    <property type="entry name" value="Glyco_trans_2-like"/>
</dbReference>
<reference evidence="3" key="1">
    <citation type="journal article" date="2020" name="mSystems">
        <title>Genome- and Community-Level Interaction Insights into Carbon Utilization and Element Cycling Functions of Hydrothermarchaeota in Hydrothermal Sediment.</title>
        <authorList>
            <person name="Zhou Z."/>
            <person name="Liu Y."/>
            <person name="Xu W."/>
            <person name="Pan J."/>
            <person name="Luo Z.H."/>
            <person name="Li M."/>
        </authorList>
    </citation>
    <scope>NUCLEOTIDE SEQUENCE [LARGE SCALE GENOMIC DNA]</scope>
    <source>
        <strain evidence="3">SpSt-885</strain>
    </source>
</reference>
<sequence>MVTVIIPTKNEAEGIRKVIEEIEEVGIPPERIIVVDGHSSDGTADIAKDLGARVYIQRGTGKADSVKLGLRHVETKYAVVMDGDATYPAKFIPSLVERAEEEGCGLVLGARKVGRDKIGIINRFGNWVINKLFSLYFGANLSDILTGMYLINVSRLKSTIFEMSGFSIEAEIVSHFVSMGEIVCELPIEYKERIGKKKLKVWHGFLIARDIVRLAWRYSPVSFILLLSALLLIPGLVLGVYVAYYYFFLDINYYVKGIAAITMTSSGFIALILGILTLYLKRMEIRLKKMIESLESMISDSK</sequence>
<feature type="domain" description="Glycosyltransferase 2-like" evidence="2">
    <location>
        <begin position="3"/>
        <end position="126"/>
    </location>
</feature>
<keyword evidence="1" id="KW-1133">Transmembrane helix</keyword>
<dbReference type="Pfam" id="PF00535">
    <property type="entry name" value="Glycos_transf_2"/>
    <property type="match status" value="1"/>
</dbReference>
<feature type="transmembrane region" description="Helical" evidence="1">
    <location>
        <begin position="253"/>
        <end position="280"/>
    </location>
</feature>
<keyword evidence="3" id="KW-0808">Transferase</keyword>
<gene>
    <name evidence="3" type="ORF">ENW83_04215</name>
</gene>
<protein>
    <submittedName>
        <fullName evidence="3">Glycosyltransferase</fullName>
    </submittedName>
</protein>
<dbReference type="GO" id="GO:0016740">
    <property type="term" value="F:transferase activity"/>
    <property type="evidence" value="ECO:0007669"/>
    <property type="project" value="UniProtKB-KW"/>
</dbReference>
<keyword evidence="1" id="KW-0812">Transmembrane</keyword>
<dbReference type="SUPFAM" id="SSF53448">
    <property type="entry name" value="Nucleotide-diphospho-sugar transferases"/>
    <property type="match status" value="1"/>
</dbReference>
<keyword evidence="1" id="KW-0472">Membrane</keyword>
<evidence type="ECO:0000313" key="3">
    <source>
        <dbReference type="EMBL" id="HGZ60393.1"/>
    </source>
</evidence>
<feature type="transmembrane region" description="Helical" evidence="1">
    <location>
        <begin position="223"/>
        <end position="247"/>
    </location>
</feature>
<dbReference type="InterPro" id="IPR050256">
    <property type="entry name" value="Glycosyltransferase_2"/>
</dbReference>
<organism evidence="3">
    <name type="scientific">Fervidicoccus fontis</name>
    <dbReference type="NCBI Taxonomy" id="683846"/>
    <lineage>
        <taxon>Archaea</taxon>
        <taxon>Thermoproteota</taxon>
        <taxon>Thermoprotei</taxon>
        <taxon>Fervidicoccales</taxon>
        <taxon>Fervidicoccaceae</taxon>
        <taxon>Fervidicoccus</taxon>
    </lineage>
</organism>
<dbReference type="EMBL" id="DTLS01000122">
    <property type="protein sequence ID" value="HGZ60393.1"/>
    <property type="molecule type" value="Genomic_DNA"/>
</dbReference>
<proteinExistence type="predicted"/>
<dbReference type="PANTHER" id="PTHR48090">
    <property type="entry name" value="UNDECAPRENYL-PHOSPHATE 4-DEOXY-4-FORMAMIDO-L-ARABINOSE TRANSFERASE-RELATED"/>
    <property type="match status" value="1"/>
</dbReference>
<accession>A0A7J3SM15</accession>
<dbReference type="PANTHER" id="PTHR48090:SF7">
    <property type="entry name" value="RFBJ PROTEIN"/>
    <property type="match status" value="1"/>
</dbReference>
<dbReference type="CDD" id="cd04179">
    <property type="entry name" value="DPM_DPG-synthase_like"/>
    <property type="match status" value="1"/>
</dbReference>
<evidence type="ECO:0000256" key="1">
    <source>
        <dbReference type="SAM" id="Phobius"/>
    </source>
</evidence>
<dbReference type="Gene3D" id="3.90.550.10">
    <property type="entry name" value="Spore Coat Polysaccharide Biosynthesis Protein SpsA, Chain A"/>
    <property type="match status" value="1"/>
</dbReference>
<name>A0A7J3SM15_9CREN</name>